<dbReference type="STRING" id="1631356.VV01_05035"/>
<dbReference type="Proteomes" id="UP000037397">
    <property type="component" value="Unassembled WGS sequence"/>
</dbReference>
<dbReference type="AlphaFoldDB" id="A0A0L6CFT2"/>
<evidence type="ECO:0000313" key="3">
    <source>
        <dbReference type="Proteomes" id="UP000037397"/>
    </source>
</evidence>
<keyword evidence="3" id="KW-1185">Reference proteome</keyword>
<organism evidence="2 3">
    <name type="scientific">Luteipulveratus halotolerans</name>
    <dbReference type="NCBI Taxonomy" id="1631356"/>
    <lineage>
        <taxon>Bacteria</taxon>
        <taxon>Bacillati</taxon>
        <taxon>Actinomycetota</taxon>
        <taxon>Actinomycetes</taxon>
        <taxon>Micrococcales</taxon>
        <taxon>Dermacoccaceae</taxon>
        <taxon>Luteipulveratus</taxon>
    </lineage>
</organism>
<gene>
    <name evidence="2" type="ORF">VV01_05035</name>
</gene>
<comment type="caution">
    <text evidence="2">The sequence shown here is derived from an EMBL/GenBank/DDBJ whole genome shotgun (WGS) entry which is preliminary data.</text>
</comment>
<evidence type="ECO:0000256" key="1">
    <source>
        <dbReference type="SAM" id="MobiDB-lite"/>
    </source>
</evidence>
<accession>A0A0L6CFT2</accession>
<dbReference type="EMBL" id="LAIR01000002">
    <property type="protein sequence ID" value="KNX36657.1"/>
    <property type="molecule type" value="Genomic_DNA"/>
</dbReference>
<reference evidence="3" key="1">
    <citation type="submission" date="2015-03" db="EMBL/GenBank/DDBJ databases">
        <title>Luteipulveratus halotolerans sp. nov., a novel actinobacterium (Dermacoccaceae) from Sarawak, Malaysia.</title>
        <authorList>
            <person name="Juboi H."/>
            <person name="Basik A."/>
            <person name="Shamsul S.S."/>
            <person name="Arnold P."/>
            <person name="Schmitt E.K."/>
            <person name="Sanglier J.-J."/>
            <person name="Yeo T."/>
        </authorList>
    </citation>
    <scope>NUCLEOTIDE SEQUENCE [LARGE SCALE GENOMIC DNA]</scope>
    <source>
        <strain evidence="3">C296001</strain>
    </source>
</reference>
<name>A0A0L6CFT2_9MICO</name>
<feature type="compositionally biased region" description="Low complexity" evidence="1">
    <location>
        <begin position="8"/>
        <end position="44"/>
    </location>
</feature>
<feature type="region of interest" description="Disordered" evidence="1">
    <location>
        <begin position="1"/>
        <end position="44"/>
    </location>
</feature>
<proteinExistence type="predicted"/>
<protein>
    <submittedName>
        <fullName evidence="2">Uncharacterized protein</fullName>
    </submittedName>
</protein>
<evidence type="ECO:0000313" key="2">
    <source>
        <dbReference type="EMBL" id="KNX36657.1"/>
    </source>
</evidence>
<sequence length="331" mass="34730">MVALTACSPEDSSSAAEAPSSLTSATPTTCDGPQAPAYGGAPAAYESQARVEEGQAVGAEVGAPVLSSKPSGVKGWSLVQVPVRAEVVTNGIFAVGPDSFALVDPSGKQCARPRTNPLPGALTATEIDEKRGSRGSIAFLVPDGAVLSKYKVIHHGPDQTKADAAWSATGKRIATPAATTCSTDRSPFRLAEGGRWGSFGEWTTFGDPSTVGSRVWVGMPTTRTLKPSDRHPNDVVGVVVPIQVQAYGSVAFVDRNMFQLVEGKGSLCRYSQIGTEGETLSSSLVQPGTARSFSIIFWVPKGAKLKDWRLFYRHDTGSTTADSVWGMPKKG</sequence>